<accession>A0A919AX45</accession>
<proteinExistence type="predicted"/>
<sequence length="305" mass="33986">MRTRILALFALCLLSFDLSYAVADETKKSFVLGRVSVYPDEEMSRLESLSIYLKQNLPNAENMHFEQVIVSSLEEMIELLKKGEVDLVSETPFAAMELQLATGAEILLRERKYGMKEYDSLLIANSNLDIKSLDDFKGQLLALEDPGSTSGFWLPVSVFVNAGIPVREVESTTAPIGKDEVGYIFAGDSENVTQWIASGIAAGGGVSEYDLNTPNRTPLIVRSKLRVVTRSQSVLRSLVLVPAGMPPELKESIKTLLSEMHDKNNGWETMRSYNRVRRFDPIDAEMSVKLKELEGLYKTVKAVIQ</sequence>
<dbReference type="PANTHER" id="PTHR35841">
    <property type="entry name" value="PHOSPHONATES-BINDING PERIPLASMIC PROTEIN"/>
    <property type="match status" value="1"/>
</dbReference>
<dbReference type="PANTHER" id="PTHR35841:SF1">
    <property type="entry name" value="PHOSPHONATES-BINDING PERIPLASMIC PROTEIN"/>
    <property type="match status" value="1"/>
</dbReference>
<dbReference type="SUPFAM" id="SSF53850">
    <property type="entry name" value="Periplasmic binding protein-like II"/>
    <property type="match status" value="1"/>
</dbReference>
<dbReference type="RefSeq" id="WP_191253751.1">
    <property type="nucleotide sequence ID" value="NZ_BNCI01000002.1"/>
</dbReference>
<evidence type="ECO:0008006" key="4">
    <source>
        <dbReference type="Google" id="ProtNLM"/>
    </source>
</evidence>
<organism evidence="2 3">
    <name type="scientific">Kordiimonas sediminis</name>
    <dbReference type="NCBI Taxonomy" id="1735581"/>
    <lineage>
        <taxon>Bacteria</taxon>
        <taxon>Pseudomonadati</taxon>
        <taxon>Pseudomonadota</taxon>
        <taxon>Alphaproteobacteria</taxon>
        <taxon>Kordiimonadales</taxon>
        <taxon>Kordiimonadaceae</taxon>
        <taxon>Kordiimonas</taxon>
    </lineage>
</organism>
<dbReference type="Gene3D" id="3.40.190.10">
    <property type="entry name" value="Periplasmic binding protein-like II"/>
    <property type="match status" value="2"/>
</dbReference>
<dbReference type="AlphaFoldDB" id="A0A919AX45"/>
<evidence type="ECO:0000313" key="2">
    <source>
        <dbReference type="EMBL" id="GHF29962.1"/>
    </source>
</evidence>
<evidence type="ECO:0000313" key="3">
    <source>
        <dbReference type="Proteomes" id="UP000630923"/>
    </source>
</evidence>
<feature type="signal peptide" evidence="1">
    <location>
        <begin position="1"/>
        <end position="23"/>
    </location>
</feature>
<keyword evidence="3" id="KW-1185">Reference proteome</keyword>
<reference evidence="2" key="2">
    <citation type="submission" date="2020-09" db="EMBL/GenBank/DDBJ databases">
        <authorList>
            <person name="Sun Q."/>
            <person name="Kim S."/>
        </authorList>
    </citation>
    <scope>NUCLEOTIDE SEQUENCE</scope>
    <source>
        <strain evidence="2">KCTC 42590</strain>
    </source>
</reference>
<comment type="caution">
    <text evidence="2">The sequence shown here is derived from an EMBL/GenBank/DDBJ whole genome shotgun (WGS) entry which is preliminary data.</text>
</comment>
<dbReference type="Proteomes" id="UP000630923">
    <property type="component" value="Unassembled WGS sequence"/>
</dbReference>
<keyword evidence="1" id="KW-0732">Signal</keyword>
<gene>
    <name evidence="2" type="ORF">GCM10017044_26600</name>
</gene>
<name>A0A919AX45_9PROT</name>
<protein>
    <recommendedName>
        <fullName evidence="4">Phosphate/phosphite/phosphonate ABC transporter substrate-binding protein</fullName>
    </recommendedName>
</protein>
<reference evidence="2" key="1">
    <citation type="journal article" date="2014" name="Int. J. Syst. Evol. Microbiol.">
        <title>Complete genome sequence of Corynebacterium casei LMG S-19264T (=DSM 44701T), isolated from a smear-ripened cheese.</title>
        <authorList>
            <consortium name="US DOE Joint Genome Institute (JGI-PGF)"/>
            <person name="Walter F."/>
            <person name="Albersmeier A."/>
            <person name="Kalinowski J."/>
            <person name="Ruckert C."/>
        </authorList>
    </citation>
    <scope>NUCLEOTIDE SEQUENCE</scope>
    <source>
        <strain evidence="2">KCTC 42590</strain>
    </source>
</reference>
<feature type="chain" id="PRO_5037610599" description="Phosphate/phosphite/phosphonate ABC transporter substrate-binding protein" evidence="1">
    <location>
        <begin position="24"/>
        <end position="305"/>
    </location>
</feature>
<dbReference type="Pfam" id="PF12974">
    <property type="entry name" value="Phosphonate-bd"/>
    <property type="match status" value="1"/>
</dbReference>
<evidence type="ECO:0000256" key="1">
    <source>
        <dbReference type="SAM" id="SignalP"/>
    </source>
</evidence>
<dbReference type="EMBL" id="BNCI01000002">
    <property type="protein sequence ID" value="GHF29962.1"/>
    <property type="molecule type" value="Genomic_DNA"/>
</dbReference>